<evidence type="ECO:0000313" key="1">
    <source>
        <dbReference type="EMBL" id="KAK0169539.1"/>
    </source>
</evidence>
<reference evidence="1" key="1">
    <citation type="journal article" date="2023" name="bioRxiv">
        <title>Scaffold-level genome assemblies of two parasitoid biocontrol wasps reveal the parthenogenesis mechanism and an associated novel virus.</title>
        <authorList>
            <person name="Inwood S."/>
            <person name="Skelly J."/>
            <person name="Guhlin J."/>
            <person name="Harrop T."/>
            <person name="Goldson S."/>
            <person name="Dearden P."/>
        </authorList>
    </citation>
    <scope>NUCLEOTIDE SEQUENCE</scope>
    <source>
        <strain evidence="1">Lincoln</strain>
        <tissue evidence="1">Whole body</tissue>
    </source>
</reference>
<keyword evidence="2" id="KW-1185">Reference proteome</keyword>
<proteinExistence type="predicted"/>
<name>A0AA39KQ16_MICHY</name>
<protein>
    <submittedName>
        <fullName evidence="1">Uncharacterized protein</fullName>
    </submittedName>
</protein>
<dbReference type="AlphaFoldDB" id="A0AA39KQ16"/>
<sequence length="58" mass="6596">MPQATTDTASDVPQQRYLQMPARISQLLNNMVAGDQVPLLKDTSRIRYITKQKYSIIS</sequence>
<gene>
    <name evidence="1" type="ORF">PV327_011507</name>
</gene>
<reference evidence="1" key="2">
    <citation type="submission" date="2023-03" db="EMBL/GenBank/DDBJ databases">
        <authorList>
            <person name="Inwood S.N."/>
            <person name="Skelly J.G."/>
            <person name="Guhlin J."/>
            <person name="Harrop T.W.R."/>
            <person name="Goldson S.G."/>
            <person name="Dearden P.K."/>
        </authorList>
    </citation>
    <scope>NUCLEOTIDE SEQUENCE</scope>
    <source>
        <strain evidence="1">Lincoln</strain>
        <tissue evidence="1">Whole body</tissue>
    </source>
</reference>
<feature type="non-terminal residue" evidence="1">
    <location>
        <position position="58"/>
    </location>
</feature>
<dbReference type="EMBL" id="JAQQBR010000851">
    <property type="protein sequence ID" value="KAK0169539.1"/>
    <property type="molecule type" value="Genomic_DNA"/>
</dbReference>
<evidence type="ECO:0000313" key="2">
    <source>
        <dbReference type="Proteomes" id="UP001168972"/>
    </source>
</evidence>
<dbReference type="Proteomes" id="UP001168972">
    <property type="component" value="Unassembled WGS sequence"/>
</dbReference>
<comment type="caution">
    <text evidence="1">The sequence shown here is derived from an EMBL/GenBank/DDBJ whole genome shotgun (WGS) entry which is preliminary data.</text>
</comment>
<organism evidence="1 2">
    <name type="scientific">Microctonus hyperodae</name>
    <name type="common">Parasitoid wasp</name>
    <dbReference type="NCBI Taxonomy" id="165561"/>
    <lineage>
        <taxon>Eukaryota</taxon>
        <taxon>Metazoa</taxon>
        <taxon>Ecdysozoa</taxon>
        <taxon>Arthropoda</taxon>
        <taxon>Hexapoda</taxon>
        <taxon>Insecta</taxon>
        <taxon>Pterygota</taxon>
        <taxon>Neoptera</taxon>
        <taxon>Endopterygota</taxon>
        <taxon>Hymenoptera</taxon>
        <taxon>Apocrita</taxon>
        <taxon>Ichneumonoidea</taxon>
        <taxon>Braconidae</taxon>
        <taxon>Euphorinae</taxon>
        <taxon>Microctonus</taxon>
    </lineage>
</organism>
<accession>A0AA39KQ16</accession>